<proteinExistence type="predicted"/>
<dbReference type="EMBL" id="CM009752">
    <property type="protein sequence ID" value="PUZ61789.1"/>
    <property type="molecule type" value="Genomic_DNA"/>
</dbReference>
<feature type="transmembrane region" description="Helical" evidence="1">
    <location>
        <begin position="75"/>
        <end position="98"/>
    </location>
</feature>
<evidence type="ECO:0000313" key="3">
    <source>
        <dbReference type="Proteomes" id="UP000244336"/>
    </source>
</evidence>
<keyword evidence="1" id="KW-0812">Transmembrane</keyword>
<dbReference type="Proteomes" id="UP000244336">
    <property type="component" value="Chromosome 4"/>
</dbReference>
<gene>
    <name evidence="2" type="ORF">GQ55_4G305700</name>
</gene>
<dbReference type="AlphaFoldDB" id="A0A2T7E1R7"/>
<organism evidence="2 3">
    <name type="scientific">Panicum hallii var. hallii</name>
    <dbReference type="NCBI Taxonomy" id="1504633"/>
    <lineage>
        <taxon>Eukaryota</taxon>
        <taxon>Viridiplantae</taxon>
        <taxon>Streptophyta</taxon>
        <taxon>Embryophyta</taxon>
        <taxon>Tracheophyta</taxon>
        <taxon>Spermatophyta</taxon>
        <taxon>Magnoliopsida</taxon>
        <taxon>Liliopsida</taxon>
        <taxon>Poales</taxon>
        <taxon>Poaceae</taxon>
        <taxon>PACMAD clade</taxon>
        <taxon>Panicoideae</taxon>
        <taxon>Panicodae</taxon>
        <taxon>Paniceae</taxon>
        <taxon>Panicinae</taxon>
        <taxon>Panicum</taxon>
        <taxon>Panicum sect. Panicum</taxon>
    </lineage>
</organism>
<keyword evidence="1" id="KW-0472">Membrane</keyword>
<evidence type="ECO:0000256" key="1">
    <source>
        <dbReference type="SAM" id="Phobius"/>
    </source>
</evidence>
<keyword evidence="1" id="KW-1133">Transmembrane helix</keyword>
<reference evidence="2 3" key="1">
    <citation type="submission" date="2018-04" db="EMBL/GenBank/DDBJ databases">
        <title>WGS assembly of Panicum hallii var. hallii HAL2.</title>
        <authorList>
            <person name="Lovell J."/>
            <person name="Jenkins J."/>
            <person name="Lowry D."/>
            <person name="Mamidi S."/>
            <person name="Sreedasyam A."/>
            <person name="Weng X."/>
            <person name="Barry K."/>
            <person name="Bonette J."/>
            <person name="Campitelli B."/>
            <person name="Daum C."/>
            <person name="Gordon S."/>
            <person name="Gould B."/>
            <person name="Lipzen A."/>
            <person name="MacQueen A."/>
            <person name="Palacio-Mejia J."/>
            <person name="Plott C."/>
            <person name="Shakirov E."/>
            <person name="Shu S."/>
            <person name="Yoshinaga Y."/>
            <person name="Zane M."/>
            <person name="Rokhsar D."/>
            <person name="Grimwood J."/>
            <person name="Schmutz J."/>
            <person name="Juenger T."/>
        </authorList>
    </citation>
    <scope>NUCLEOTIDE SEQUENCE [LARGE SCALE GENOMIC DNA]</scope>
    <source>
        <strain evidence="3">cv. HAL2</strain>
    </source>
</reference>
<evidence type="ECO:0000313" key="2">
    <source>
        <dbReference type="EMBL" id="PUZ61789.1"/>
    </source>
</evidence>
<name>A0A2T7E1R7_9POAL</name>
<keyword evidence="3" id="KW-1185">Reference proteome</keyword>
<protein>
    <submittedName>
        <fullName evidence="2">Uncharacterized protein</fullName>
    </submittedName>
</protein>
<sequence length="112" mass="10771">MASVAAAGEFALAVALGCAYILAPILDSLEGISPRSAALDAAVAAALVTLPVTYLLGVVLIYLHVTPAPPVPPGAARRLAALLTCAAASASLGAFMSLSLSGAGGSPPGCGQ</sequence>
<feature type="transmembrane region" description="Helical" evidence="1">
    <location>
        <begin position="38"/>
        <end position="63"/>
    </location>
</feature>
<feature type="transmembrane region" description="Helical" evidence="1">
    <location>
        <begin position="6"/>
        <end position="26"/>
    </location>
</feature>
<accession>A0A2T7E1R7</accession>
<dbReference type="Gramene" id="PUZ61789">
    <property type="protein sequence ID" value="PUZ61789"/>
    <property type="gene ID" value="GQ55_4G305700"/>
</dbReference>